<accession>A0A5E4EAD9</accession>
<organism evidence="3 4">
    <name type="scientific">Prunus dulcis</name>
    <name type="common">Almond</name>
    <name type="synonym">Amygdalus dulcis</name>
    <dbReference type="NCBI Taxonomy" id="3755"/>
    <lineage>
        <taxon>Eukaryota</taxon>
        <taxon>Viridiplantae</taxon>
        <taxon>Streptophyta</taxon>
        <taxon>Embryophyta</taxon>
        <taxon>Tracheophyta</taxon>
        <taxon>Spermatophyta</taxon>
        <taxon>Magnoliopsida</taxon>
        <taxon>eudicotyledons</taxon>
        <taxon>Gunneridae</taxon>
        <taxon>Pentapetalae</taxon>
        <taxon>rosids</taxon>
        <taxon>fabids</taxon>
        <taxon>Rosales</taxon>
        <taxon>Rosaceae</taxon>
        <taxon>Amygdaloideae</taxon>
        <taxon>Amygdaleae</taxon>
        <taxon>Prunus</taxon>
    </lineage>
</organism>
<reference evidence="4" key="1">
    <citation type="journal article" date="2020" name="Plant J.">
        <title>Transposons played a major role in the diversification between the closely related almond and peach genomes: results from the almond genome sequence.</title>
        <authorList>
            <person name="Alioto T."/>
            <person name="Alexiou K.G."/>
            <person name="Bardil A."/>
            <person name="Barteri F."/>
            <person name="Castanera R."/>
            <person name="Cruz F."/>
            <person name="Dhingra A."/>
            <person name="Duval H."/>
            <person name="Fernandez I Marti A."/>
            <person name="Frias L."/>
            <person name="Galan B."/>
            <person name="Garcia J.L."/>
            <person name="Howad W."/>
            <person name="Gomez-Garrido J."/>
            <person name="Gut M."/>
            <person name="Julca I."/>
            <person name="Morata J."/>
            <person name="Puigdomenech P."/>
            <person name="Ribeca P."/>
            <person name="Rubio Cabetas M.J."/>
            <person name="Vlasova A."/>
            <person name="Wirthensohn M."/>
            <person name="Garcia-Mas J."/>
            <person name="Gabaldon T."/>
            <person name="Casacuberta J.M."/>
            <person name="Arus P."/>
        </authorList>
    </citation>
    <scope>NUCLEOTIDE SEQUENCE [LARGE SCALE GENOMIC DNA]</scope>
    <source>
        <strain evidence="4">cv. Texas</strain>
    </source>
</reference>
<dbReference type="PANTHER" id="PTHR16017">
    <property type="entry name" value="GASTRULATION DEFECTIVE PROTEIN 1-RELATED"/>
    <property type="match status" value="1"/>
</dbReference>
<dbReference type="EMBL" id="CABIKO010000004">
    <property type="protein sequence ID" value="VVA11701.1"/>
    <property type="molecule type" value="Genomic_DNA"/>
</dbReference>
<dbReference type="AlphaFoldDB" id="A0A5E4EAD9"/>
<keyword evidence="1" id="KW-0853">WD repeat</keyword>
<dbReference type="PANTHER" id="PTHR16017:SF0">
    <property type="entry name" value="WD REPEAT-CONTAINING PROTEIN 70"/>
    <property type="match status" value="1"/>
</dbReference>
<evidence type="ECO:0000256" key="1">
    <source>
        <dbReference type="ARBA" id="ARBA00022574"/>
    </source>
</evidence>
<evidence type="ECO:0000313" key="3">
    <source>
        <dbReference type="EMBL" id="VVA11701.1"/>
    </source>
</evidence>
<proteinExistence type="predicted"/>
<gene>
    <name evidence="3" type="ORF">ALMOND_2B023311</name>
</gene>
<sequence length="226" mass="24418">MNAAQEAAETANQAAADASATAIAAATAAAQASSFAHGQAAAIAERHIPMADDEAEMYDGIRAGFRQLEQSEGSAQAKIYDCDGLTLGEFVKGDIYIRDLKNTKGHISGLTCGEWHPRTKDNHFDIVRGWITAYLGCIDFKTLFWVIKPKLARPGRIPVTTCAWDCDGKRIAGGVLAESLLLQMGSVLKQFTRYGTLSLDGEAGQIYTFKPVIQMILQGYRLCGLL</sequence>
<dbReference type="GO" id="GO:0005634">
    <property type="term" value="C:nucleus"/>
    <property type="evidence" value="ECO:0007669"/>
    <property type="project" value="TreeGrafter"/>
</dbReference>
<dbReference type="Gramene" id="VVA11701">
    <property type="protein sequence ID" value="VVA11701"/>
    <property type="gene ID" value="Prudul26B023311"/>
</dbReference>
<dbReference type="InterPro" id="IPR051858">
    <property type="entry name" value="WD_repeat_GAD-1"/>
</dbReference>
<evidence type="ECO:0000313" key="4">
    <source>
        <dbReference type="Proteomes" id="UP000327085"/>
    </source>
</evidence>
<protein>
    <submittedName>
        <fullName evidence="3">PREDICTED: WD</fullName>
    </submittedName>
</protein>
<dbReference type="InParanoid" id="A0A5E4EAD9"/>
<keyword evidence="2" id="KW-0677">Repeat</keyword>
<dbReference type="Proteomes" id="UP000327085">
    <property type="component" value="Chromosome 1"/>
</dbReference>
<dbReference type="GO" id="GO:0035861">
    <property type="term" value="C:site of double-strand break"/>
    <property type="evidence" value="ECO:0007669"/>
    <property type="project" value="TreeGrafter"/>
</dbReference>
<evidence type="ECO:0000256" key="2">
    <source>
        <dbReference type="ARBA" id="ARBA00022737"/>
    </source>
</evidence>
<name>A0A5E4EAD9_PRUDU</name>